<feature type="compositionally biased region" description="Basic and acidic residues" evidence="1">
    <location>
        <begin position="498"/>
        <end position="522"/>
    </location>
</feature>
<protein>
    <submittedName>
        <fullName evidence="2">Uncharacterized protein</fullName>
    </submittedName>
</protein>
<feature type="compositionally biased region" description="Low complexity" evidence="1">
    <location>
        <begin position="345"/>
        <end position="360"/>
    </location>
</feature>
<feature type="region of interest" description="Disordered" evidence="1">
    <location>
        <begin position="345"/>
        <end position="373"/>
    </location>
</feature>
<reference evidence="2" key="1">
    <citation type="submission" date="2023-06" db="EMBL/GenBank/DDBJ databases">
        <authorList>
            <person name="Delattre M."/>
        </authorList>
    </citation>
    <scope>NUCLEOTIDE SEQUENCE</scope>
    <source>
        <strain evidence="2">AF72</strain>
    </source>
</reference>
<dbReference type="AlphaFoldDB" id="A0AA36G802"/>
<gene>
    <name evidence="2" type="ORF">MSPICULIGERA_LOCUS20780</name>
</gene>
<feature type="non-terminal residue" evidence="2">
    <location>
        <position position="541"/>
    </location>
</feature>
<feature type="region of interest" description="Disordered" evidence="1">
    <location>
        <begin position="464"/>
        <end position="541"/>
    </location>
</feature>
<comment type="caution">
    <text evidence="2">The sequence shown here is derived from an EMBL/GenBank/DDBJ whole genome shotgun (WGS) entry which is preliminary data.</text>
</comment>
<keyword evidence="3" id="KW-1185">Reference proteome</keyword>
<evidence type="ECO:0000256" key="1">
    <source>
        <dbReference type="SAM" id="MobiDB-lite"/>
    </source>
</evidence>
<accession>A0AA36G802</accession>
<evidence type="ECO:0000313" key="3">
    <source>
        <dbReference type="Proteomes" id="UP001177023"/>
    </source>
</evidence>
<dbReference type="EMBL" id="CATQJA010002664">
    <property type="protein sequence ID" value="CAJ0582650.1"/>
    <property type="molecule type" value="Genomic_DNA"/>
</dbReference>
<sequence>MVSKREKQCQQEIEFKEFTIFHKREPRSILIKIEFHPSVAKPQMSMGGKPNCFPCELIGTESKKPKNLRARFHPEAIFWVNVNSSFMDLLIENARQTALTILGAEDWAIAPVELPDPRKERSSRLRQLLGAIPPHVDQNANTFSIVFPLLATDKLKKKQQRRIEENRGMLGRGSSLKAEMACEAGRANVHIRFEDAEFSELLWSIVVENVCATGSPVVCTFEVTAEALILIVPKSDVSCSTYKVVHYTTYDDMGRPQQKKMRAIETIVADLKKAVDAEALAIKNRSESVKTGQRANRKIILIGQTDGESVLSLGNNIQHLIERPDCLQPLAVAVDVPSVRSQISPDSLLLSSSPADSTDSGVGRSPTASPKGSMLSPFYQQYSLLSLRQRSYSENCSGIKGILKWPLPRTTFNRSVSEEHEDEREVRRFMVSPPLETAPENVPRRLKRISFSETIDVRTFIKGSCIMPEGQNPRRRRDSKGSMKVPEQLDETSPPVTEKNDSAVKEEEPFEKPGLRTNDRQDSGFCDGDEEESLKLEHINV</sequence>
<evidence type="ECO:0000313" key="2">
    <source>
        <dbReference type="EMBL" id="CAJ0582650.1"/>
    </source>
</evidence>
<dbReference type="Proteomes" id="UP001177023">
    <property type="component" value="Unassembled WGS sequence"/>
</dbReference>
<proteinExistence type="predicted"/>
<organism evidence="2 3">
    <name type="scientific">Mesorhabditis spiculigera</name>
    <dbReference type="NCBI Taxonomy" id="96644"/>
    <lineage>
        <taxon>Eukaryota</taxon>
        <taxon>Metazoa</taxon>
        <taxon>Ecdysozoa</taxon>
        <taxon>Nematoda</taxon>
        <taxon>Chromadorea</taxon>
        <taxon>Rhabditida</taxon>
        <taxon>Rhabditina</taxon>
        <taxon>Rhabditomorpha</taxon>
        <taxon>Rhabditoidea</taxon>
        <taxon>Rhabditidae</taxon>
        <taxon>Mesorhabditinae</taxon>
        <taxon>Mesorhabditis</taxon>
    </lineage>
</organism>
<name>A0AA36G802_9BILA</name>